<protein>
    <recommendedName>
        <fullName evidence="8">Sigma-54-dependent Fis family transcriptional regulator</fullName>
    </recommendedName>
</protein>
<dbReference type="SUPFAM" id="SSF52172">
    <property type="entry name" value="CheY-like"/>
    <property type="match status" value="1"/>
</dbReference>
<accession>A0A662DEQ0</accession>
<dbReference type="PROSITE" id="PS00676">
    <property type="entry name" value="SIGMA54_INTERACT_2"/>
    <property type="match status" value="1"/>
</dbReference>
<dbReference type="AlphaFoldDB" id="A0A662DEQ0"/>
<dbReference type="SMART" id="SM00448">
    <property type="entry name" value="REC"/>
    <property type="match status" value="1"/>
</dbReference>
<dbReference type="PROSITE" id="PS50110">
    <property type="entry name" value="RESPONSE_REGULATORY"/>
    <property type="match status" value="1"/>
</dbReference>
<dbReference type="InterPro" id="IPR003593">
    <property type="entry name" value="AAA+_ATPase"/>
</dbReference>
<dbReference type="GO" id="GO:0005524">
    <property type="term" value="F:ATP binding"/>
    <property type="evidence" value="ECO:0007669"/>
    <property type="project" value="UniProtKB-KW"/>
</dbReference>
<dbReference type="Gene3D" id="1.10.8.60">
    <property type="match status" value="1"/>
</dbReference>
<feature type="non-terminal residue" evidence="6">
    <location>
        <position position="346"/>
    </location>
</feature>
<dbReference type="GO" id="GO:0006355">
    <property type="term" value="P:regulation of DNA-templated transcription"/>
    <property type="evidence" value="ECO:0007669"/>
    <property type="project" value="InterPro"/>
</dbReference>
<dbReference type="Pfam" id="PF00072">
    <property type="entry name" value="Response_reg"/>
    <property type="match status" value="1"/>
</dbReference>
<dbReference type="PROSITE" id="PS00675">
    <property type="entry name" value="SIGMA54_INTERACT_1"/>
    <property type="match status" value="1"/>
</dbReference>
<evidence type="ECO:0000313" key="6">
    <source>
        <dbReference type="EMBL" id="RLE12396.1"/>
    </source>
</evidence>
<dbReference type="InterPro" id="IPR001789">
    <property type="entry name" value="Sig_transdc_resp-reg_receiver"/>
</dbReference>
<dbReference type="SUPFAM" id="SSF52540">
    <property type="entry name" value="P-loop containing nucleoside triphosphate hydrolases"/>
    <property type="match status" value="1"/>
</dbReference>
<dbReference type="InterPro" id="IPR025943">
    <property type="entry name" value="Sigma_54_int_dom_ATP-bd_2"/>
</dbReference>
<organism evidence="6 7">
    <name type="scientific">Aerophobetes bacterium</name>
    <dbReference type="NCBI Taxonomy" id="2030807"/>
    <lineage>
        <taxon>Bacteria</taxon>
        <taxon>Candidatus Aerophobota</taxon>
    </lineage>
</organism>
<dbReference type="PROSITE" id="PS50045">
    <property type="entry name" value="SIGMA54_INTERACT_4"/>
    <property type="match status" value="1"/>
</dbReference>
<dbReference type="InterPro" id="IPR027417">
    <property type="entry name" value="P-loop_NTPase"/>
</dbReference>
<dbReference type="EMBL" id="QMQA01000168">
    <property type="protein sequence ID" value="RLE12396.1"/>
    <property type="molecule type" value="Genomic_DNA"/>
</dbReference>
<dbReference type="Gene3D" id="3.40.50.300">
    <property type="entry name" value="P-loop containing nucleotide triphosphate hydrolases"/>
    <property type="match status" value="1"/>
</dbReference>
<feature type="domain" description="Sigma-54 factor interaction" evidence="4">
    <location>
        <begin position="150"/>
        <end position="346"/>
    </location>
</feature>
<keyword evidence="2" id="KW-0067">ATP-binding</keyword>
<evidence type="ECO:0000256" key="3">
    <source>
        <dbReference type="PROSITE-ProRule" id="PRU00169"/>
    </source>
</evidence>
<evidence type="ECO:0000256" key="2">
    <source>
        <dbReference type="ARBA" id="ARBA00022840"/>
    </source>
</evidence>
<feature type="domain" description="Response regulatory" evidence="5">
    <location>
        <begin position="10"/>
        <end position="125"/>
    </location>
</feature>
<dbReference type="Pfam" id="PF00158">
    <property type="entry name" value="Sigma54_activat"/>
    <property type="match status" value="1"/>
</dbReference>
<evidence type="ECO:0000313" key="7">
    <source>
        <dbReference type="Proteomes" id="UP000280417"/>
    </source>
</evidence>
<dbReference type="Proteomes" id="UP000280417">
    <property type="component" value="Unassembled WGS sequence"/>
</dbReference>
<dbReference type="FunFam" id="3.40.50.300:FF:000006">
    <property type="entry name" value="DNA-binding transcriptional regulator NtrC"/>
    <property type="match status" value="1"/>
</dbReference>
<proteinExistence type="predicted"/>
<dbReference type="InterPro" id="IPR002078">
    <property type="entry name" value="Sigma_54_int"/>
</dbReference>
<gene>
    <name evidence="6" type="ORF">DRJ04_06265</name>
</gene>
<dbReference type="InterPro" id="IPR025662">
    <property type="entry name" value="Sigma_54_int_dom_ATP-bd_1"/>
</dbReference>
<keyword evidence="3" id="KW-0597">Phosphoprotein</keyword>
<evidence type="ECO:0008006" key="8">
    <source>
        <dbReference type="Google" id="ProtNLM"/>
    </source>
</evidence>
<reference evidence="6 7" key="1">
    <citation type="submission" date="2018-06" db="EMBL/GenBank/DDBJ databases">
        <title>Extensive metabolic versatility and redundancy in microbially diverse, dynamic hydrothermal sediments.</title>
        <authorList>
            <person name="Dombrowski N."/>
            <person name="Teske A."/>
            <person name="Baker B.J."/>
        </authorList>
    </citation>
    <scope>NUCLEOTIDE SEQUENCE [LARGE SCALE GENOMIC DNA]</scope>
    <source>
        <strain evidence="6">B3_G15</strain>
    </source>
</reference>
<name>A0A662DEQ0_UNCAE</name>
<dbReference type="PANTHER" id="PTHR32071:SF57">
    <property type="entry name" value="C4-DICARBOXYLATE TRANSPORT TRANSCRIPTIONAL REGULATORY PROTEIN DCTD"/>
    <property type="match status" value="1"/>
</dbReference>
<dbReference type="Gene3D" id="3.40.50.2300">
    <property type="match status" value="1"/>
</dbReference>
<dbReference type="GO" id="GO:0000160">
    <property type="term" value="P:phosphorelay signal transduction system"/>
    <property type="evidence" value="ECO:0007669"/>
    <property type="project" value="InterPro"/>
</dbReference>
<dbReference type="InterPro" id="IPR011006">
    <property type="entry name" value="CheY-like_superfamily"/>
</dbReference>
<comment type="caution">
    <text evidence="6">The sequence shown here is derived from an EMBL/GenBank/DDBJ whole genome shotgun (WGS) entry which is preliminary data.</text>
</comment>
<dbReference type="CDD" id="cd00009">
    <property type="entry name" value="AAA"/>
    <property type="match status" value="1"/>
</dbReference>
<dbReference type="SMART" id="SM00382">
    <property type="entry name" value="AAA"/>
    <property type="match status" value="1"/>
</dbReference>
<evidence type="ECO:0000259" key="5">
    <source>
        <dbReference type="PROSITE" id="PS50110"/>
    </source>
</evidence>
<dbReference type="PANTHER" id="PTHR32071">
    <property type="entry name" value="TRANSCRIPTIONAL REGULATORY PROTEIN"/>
    <property type="match status" value="1"/>
</dbReference>
<feature type="modified residue" description="4-aspartylphosphate" evidence="3">
    <location>
        <position position="59"/>
    </location>
</feature>
<keyword evidence="1" id="KW-0547">Nucleotide-binding</keyword>
<evidence type="ECO:0000256" key="1">
    <source>
        <dbReference type="ARBA" id="ARBA00022741"/>
    </source>
</evidence>
<sequence>MNAIPDKSLSILIVDDEEGIRHGLTTFFSKKGFNTYSKPDFSSAVSLLNNKKIDAAIVDIKLKGSKDGIDLIRVLKRIEPDMVIVVITGYGSIDTAVASMKEGAADYIVKPIDNQKLFDSIVKNIETRFLKSENVYLKNEILSRYATWDFVTKNDQLKELLKKVDRIKDKPVTVLITGETGTGKEVLARYIHYTGPRKDGKFVAINCAALSEELLLSELFGHEKGAFTGAFERKIGKFEIAHGGTLFLDEIGDMSIEIQAKLLRVMEESGFERLGGTRRIDVDVRIIAATNRSLIDLISQGKFREDLYYRINVVSFNIPPLRERKDDIPLLTRHFIEKYNKRYNKK</sequence>
<evidence type="ECO:0000259" key="4">
    <source>
        <dbReference type="PROSITE" id="PS50045"/>
    </source>
</evidence>